<name>A0A3S0ZQ49_ELYCH</name>
<sequence>MGVVQLIVEHKIMVFAVLLVWLAGNINAKMKLVDNTSLEESTLPTKVDFDRTTPFTVSTSPVQISDRQDFILERYGSLLAPVLNPTCSNVSALAYQGNWCGAPDSSSYLETNMAMFTCSGRCGKAPLYGNPRLECACDERCYIHGDCCLDMATLCSATYDVGRQQYGHLSPVPESCRDFGFFMHSTCKRDSNGLESSEWNEFPPPMALAHPPISSWWLTNLFKGLDSFRVADLFLKVVFNSSATFNSCRVERSEPLFVSVVNTMKCTDNIYPKTGHPISVMRILERCKSKGVRDAVPRFDRSCPRDVALICRCAGSTHMQLLHNACIDQQNYQSFIRKYPFSFHFNIYAQWRNFSDPQDEHQCVAHNFSMARPDELQTLGLGNNHMHFFRVTPVVTWHNVNRIKSIDKSVESERGGELRGKGILHYCARSSETRNNATVIIHFEVEFTRALERRMRCESFDNHLSDCCLLECSKSAIPSYSPHAEYRYNGGLSCVVPDRVDIIPTNHSVRVQMCTCLRAQVALSRLMKWAVVRFGLDSEECRFQLTPNVEEPSSWDEDLILEGTRTTEAQLGDTSESAGKPGMGQRADRATHNINLFEDDLRKLWFDTEYFCPYDKSYDYVLMNFYSDKFLGHDAEPSSWDEDLILGGTRTTEAQLGDTSESAGKPGMGQRADRATHNINLFEDNLRKLWFDTEYFCPYDKSYDYVLMNFYSDKFLGHDAGQVMLVVLPRDKNQPLGSRQVGVMESRLTGKLHEISSLLAALSISIHVLFLLFFRSAS</sequence>
<keyword evidence="2" id="KW-1133">Transmembrane helix</keyword>
<organism evidence="4 5">
    <name type="scientific">Elysia chlorotica</name>
    <name type="common">Eastern emerald elysia</name>
    <name type="synonym">Sea slug</name>
    <dbReference type="NCBI Taxonomy" id="188477"/>
    <lineage>
        <taxon>Eukaryota</taxon>
        <taxon>Metazoa</taxon>
        <taxon>Spiralia</taxon>
        <taxon>Lophotrochozoa</taxon>
        <taxon>Mollusca</taxon>
        <taxon>Gastropoda</taxon>
        <taxon>Heterobranchia</taxon>
        <taxon>Euthyneura</taxon>
        <taxon>Panpulmonata</taxon>
        <taxon>Sacoglossa</taxon>
        <taxon>Placobranchoidea</taxon>
        <taxon>Plakobranchidae</taxon>
        <taxon>Elysia</taxon>
    </lineage>
</organism>
<keyword evidence="5" id="KW-1185">Reference proteome</keyword>
<dbReference type="Gene3D" id="4.10.410.20">
    <property type="match status" value="1"/>
</dbReference>
<dbReference type="OrthoDB" id="6209624at2759"/>
<dbReference type="PROSITE" id="PS50958">
    <property type="entry name" value="SMB_2"/>
    <property type="match status" value="1"/>
</dbReference>
<keyword evidence="2" id="KW-0812">Transmembrane</keyword>
<protein>
    <recommendedName>
        <fullName evidence="3">SMB domain-containing protein</fullName>
    </recommendedName>
</protein>
<accession>A0A3S0ZQ49</accession>
<keyword evidence="1" id="KW-1015">Disulfide bond</keyword>
<dbReference type="InterPro" id="IPR001212">
    <property type="entry name" value="Somatomedin_B_dom"/>
</dbReference>
<evidence type="ECO:0000313" key="4">
    <source>
        <dbReference type="EMBL" id="RUS84217.1"/>
    </source>
</evidence>
<dbReference type="Proteomes" id="UP000271974">
    <property type="component" value="Unassembled WGS sequence"/>
</dbReference>
<keyword evidence="2" id="KW-0472">Membrane</keyword>
<feature type="transmembrane region" description="Helical" evidence="2">
    <location>
        <begin position="755"/>
        <end position="774"/>
    </location>
</feature>
<dbReference type="InterPro" id="IPR036024">
    <property type="entry name" value="Somatomedin_B-like_dom_sf"/>
</dbReference>
<dbReference type="Pfam" id="PF01033">
    <property type="entry name" value="Somatomedin_B"/>
    <property type="match status" value="1"/>
</dbReference>
<reference evidence="4 5" key="1">
    <citation type="submission" date="2019-01" db="EMBL/GenBank/DDBJ databases">
        <title>A draft genome assembly of the solar-powered sea slug Elysia chlorotica.</title>
        <authorList>
            <person name="Cai H."/>
            <person name="Li Q."/>
            <person name="Fang X."/>
            <person name="Li J."/>
            <person name="Curtis N.E."/>
            <person name="Altenburger A."/>
            <person name="Shibata T."/>
            <person name="Feng M."/>
            <person name="Maeda T."/>
            <person name="Schwartz J.A."/>
            <person name="Shigenobu S."/>
            <person name="Lundholm N."/>
            <person name="Nishiyama T."/>
            <person name="Yang H."/>
            <person name="Hasebe M."/>
            <person name="Li S."/>
            <person name="Pierce S.K."/>
            <person name="Wang J."/>
        </authorList>
    </citation>
    <scope>NUCLEOTIDE SEQUENCE [LARGE SCALE GENOMIC DNA]</scope>
    <source>
        <strain evidence="4">EC2010</strain>
        <tissue evidence="4">Whole organism of an adult</tissue>
    </source>
</reference>
<evidence type="ECO:0000256" key="1">
    <source>
        <dbReference type="ARBA" id="ARBA00023157"/>
    </source>
</evidence>
<comment type="caution">
    <text evidence="4">The sequence shown here is derived from an EMBL/GenBank/DDBJ whole genome shotgun (WGS) entry which is preliminary data.</text>
</comment>
<gene>
    <name evidence="4" type="ORF">EGW08_008021</name>
</gene>
<evidence type="ECO:0000313" key="5">
    <source>
        <dbReference type="Proteomes" id="UP000271974"/>
    </source>
</evidence>
<evidence type="ECO:0000259" key="3">
    <source>
        <dbReference type="PROSITE" id="PS50958"/>
    </source>
</evidence>
<dbReference type="SUPFAM" id="SSF90188">
    <property type="entry name" value="Somatomedin B domain"/>
    <property type="match status" value="1"/>
</dbReference>
<dbReference type="SMART" id="SM00201">
    <property type="entry name" value="SO"/>
    <property type="match status" value="1"/>
</dbReference>
<evidence type="ECO:0000256" key="2">
    <source>
        <dbReference type="SAM" id="Phobius"/>
    </source>
</evidence>
<dbReference type="EMBL" id="RQTK01000213">
    <property type="protein sequence ID" value="RUS84217.1"/>
    <property type="molecule type" value="Genomic_DNA"/>
</dbReference>
<dbReference type="AlphaFoldDB" id="A0A3S0ZQ49"/>
<feature type="domain" description="SMB" evidence="3">
    <location>
        <begin position="114"/>
        <end position="160"/>
    </location>
</feature>
<proteinExistence type="predicted"/>